<evidence type="ECO:0000256" key="4">
    <source>
        <dbReference type="ARBA" id="ARBA00022692"/>
    </source>
</evidence>
<comment type="subcellular location">
    <subcellularLocation>
        <location evidence="1 10">Cell outer membrane</location>
        <topology evidence="1 10">Multi-pass membrane protein</topology>
    </subcellularLocation>
</comment>
<evidence type="ECO:0000256" key="7">
    <source>
        <dbReference type="ARBA" id="ARBA00023136"/>
    </source>
</evidence>
<evidence type="ECO:0000256" key="11">
    <source>
        <dbReference type="RuleBase" id="RU003357"/>
    </source>
</evidence>
<keyword evidence="8 14" id="KW-0675">Receptor</keyword>
<dbReference type="InterPro" id="IPR036942">
    <property type="entry name" value="Beta-barrel_TonB_sf"/>
</dbReference>
<evidence type="ECO:0000256" key="6">
    <source>
        <dbReference type="ARBA" id="ARBA00023077"/>
    </source>
</evidence>
<evidence type="ECO:0000256" key="5">
    <source>
        <dbReference type="ARBA" id="ARBA00022729"/>
    </source>
</evidence>
<keyword evidence="7 10" id="KW-0472">Membrane</keyword>
<dbReference type="RefSeq" id="WP_202857256.1">
    <property type="nucleotide sequence ID" value="NZ_JAEUGD010000053.1"/>
</dbReference>
<dbReference type="SUPFAM" id="SSF49464">
    <property type="entry name" value="Carboxypeptidase regulatory domain-like"/>
    <property type="match status" value="1"/>
</dbReference>
<dbReference type="PROSITE" id="PS52016">
    <property type="entry name" value="TONB_DEPENDENT_REC_3"/>
    <property type="match status" value="1"/>
</dbReference>
<dbReference type="Gene3D" id="2.60.40.1120">
    <property type="entry name" value="Carboxypeptidase-like, regulatory domain"/>
    <property type="match status" value="1"/>
</dbReference>
<keyword evidence="2 10" id="KW-0813">Transport</keyword>
<sequence length="789" mass="88382">MTVTQKMYRYSLLIFLLSFIFSLSYGQATLLGKITDKSGEPLIGAAIVFEELNKGVVTDVSGTYNINVEPGSYTVKISFVGYKSHVEMIRLSEKSQTLNLSLEEDANILSDVVVMGKSETTETMERPFTVSAIDVKPLKIQNLDINQILNTTTGVRIREEGGLGSNFNFSLNGFNGSQVKFFIDGIPMDYFGSSLSLNNIPSNLISKIEVYKGVVPVHLGSDALGGAINITTNRAIKNYLNVSYAFGSFNTHRASLIGRFTDKSGFVVNANAFFNYSDNNYTVDAEVVNIQTGKVTEEEVERFHDAYQSQTVQLEGGVENKSYADDLFLGLILSSNEKEIQSGYNLTKVVGEAFTTDKALISTLKYQKKDLLVNGLSLTVNSTYKYGESMRVDTSSRQYNWRGEYAVKDLDVRSGEISWDKTEFRFNDNALMASANISYTIDERQSIALNNTYSRYRRVGEDPISYNAVPFSEPNILTKNITGLSYSLDLVEGKLRSVLFGKLLYMDALTRDGEGTADDDVLVAINNKQTQYGFGAATTYFLSDNLQVKASYEHTYRLPEVLEMFGNGLQILSNPNLEAEKSQNFNIGLLGKKRFNRNYILIEAGYLYRLPENLIRNAALGQTSTYENLQSARAHIFEGVIKYTYNDWLNLEVNGTYQNIVNNQKYTSAGGENYLYEDRLPNMPFLFGNAKAGVIFNNVGSETGKLSVNWSTLFVEAFYLKWPSQGSQESKYDIPRQISHDLSASYAMQDGKYNLSLSCTNIMDSKLFDNFMLQKPGRAFNVKLSYFIQ</sequence>
<dbReference type="GO" id="GO:0009279">
    <property type="term" value="C:cell outer membrane"/>
    <property type="evidence" value="ECO:0007669"/>
    <property type="project" value="UniProtKB-SubCell"/>
</dbReference>
<dbReference type="Gene3D" id="2.170.130.10">
    <property type="entry name" value="TonB-dependent receptor, plug domain"/>
    <property type="match status" value="1"/>
</dbReference>
<feature type="domain" description="TonB-dependent receptor plug" evidence="13">
    <location>
        <begin position="124"/>
        <end position="227"/>
    </location>
</feature>
<evidence type="ECO:0000256" key="10">
    <source>
        <dbReference type="PROSITE-ProRule" id="PRU01360"/>
    </source>
</evidence>
<evidence type="ECO:0000256" key="1">
    <source>
        <dbReference type="ARBA" id="ARBA00004571"/>
    </source>
</evidence>
<evidence type="ECO:0000313" key="15">
    <source>
        <dbReference type="Proteomes" id="UP000614216"/>
    </source>
</evidence>
<keyword evidence="6 11" id="KW-0798">TonB box</keyword>
<name>A0A937FZ97_9BACT</name>
<keyword evidence="4 10" id="KW-0812">Transmembrane</keyword>
<evidence type="ECO:0000256" key="8">
    <source>
        <dbReference type="ARBA" id="ARBA00023170"/>
    </source>
</evidence>
<organism evidence="14 15">
    <name type="scientific">Fulvivirga marina</name>
    <dbReference type="NCBI Taxonomy" id="2494733"/>
    <lineage>
        <taxon>Bacteria</taxon>
        <taxon>Pseudomonadati</taxon>
        <taxon>Bacteroidota</taxon>
        <taxon>Cytophagia</taxon>
        <taxon>Cytophagales</taxon>
        <taxon>Fulvivirgaceae</taxon>
        <taxon>Fulvivirga</taxon>
    </lineage>
</organism>
<dbReference type="Pfam" id="PF07715">
    <property type="entry name" value="Plug"/>
    <property type="match status" value="1"/>
</dbReference>
<evidence type="ECO:0000256" key="3">
    <source>
        <dbReference type="ARBA" id="ARBA00022452"/>
    </source>
</evidence>
<keyword evidence="15" id="KW-1185">Reference proteome</keyword>
<evidence type="ECO:0000256" key="2">
    <source>
        <dbReference type="ARBA" id="ARBA00022448"/>
    </source>
</evidence>
<dbReference type="PANTHER" id="PTHR30069">
    <property type="entry name" value="TONB-DEPENDENT OUTER MEMBRANE RECEPTOR"/>
    <property type="match status" value="1"/>
</dbReference>
<comment type="similarity">
    <text evidence="10 11">Belongs to the TonB-dependent receptor family.</text>
</comment>
<keyword evidence="3 10" id="KW-1134">Transmembrane beta strand</keyword>
<feature type="domain" description="TonB-dependent receptor-like beta-barrel" evidence="12">
    <location>
        <begin position="310"/>
        <end position="762"/>
    </location>
</feature>
<dbReference type="Pfam" id="PF00593">
    <property type="entry name" value="TonB_dep_Rec_b-barrel"/>
    <property type="match status" value="1"/>
</dbReference>
<dbReference type="Proteomes" id="UP000614216">
    <property type="component" value="Unassembled WGS sequence"/>
</dbReference>
<keyword evidence="9 10" id="KW-0998">Cell outer membrane</keyword>
<dbReference type="InterPro" id="IPR008969">
    <property type="entry name" value="CarboxyPept-like_regulatory"/>
</dbReference>
<dbReference type="InterPro" id="IPR012910">
    <property type="entry name" value="Plug_dom"/>
</dbReference>
<evidence type="ECO:0000259" key="12">
    <source>
        <dbReference type="Pfam" id="PF00593"/>
    </source>
</evidence>
<dbReference type="InterPro" id="IPR039426">
    <property type="entry name" value="TonB-dep_rcpt-like"/>
</dbReference>
<evidence type="ECO:0000313" key="14">
    <source>
        <dbReference type="EMBL" id="MBL6447718.1"/>
    </source>
</evidence>
<reference evidence="14" key="1">
    <citation type="submission" date="2021-01" db="EMBL/GenBank/DDBJ databases">
        <title>Fulvivirga kasyanovii gen. nov., sp nov., a novel member of the phylum Bacteroidetes isolated from seawater in a mussel farm.</title>
        <authorList>
            <person name="Zhao L.-H."/>
            <person name="Wang Z.-J."/>
        </authorList>
    </citation>
    <scope>NUCLEOTIDE SEQUENCE</scope>
    <source>
        <strain evidence="14">29W222</strain>
    </source>
</reference>
<gene>
    <name evidence="14" type="ORF">JMN32_15475</name>
</gene>
<dbReference type="GO" id="GO:0015344">
    <property type="term" value="F:siderophore uptake transmembrane transporter activity"/>
    <property type="evidence" value="ECO:0007669"/>
    <property type="project" value="TreeGrafter"/>
</dbReference>
<dbReference type="InterPro" id="IPR000531">
    <property type="entry name" value="Beta-barrel_TonB"/>
</dbReference>
<keyword evidence="5" id="KW-0732">Signal</keyword>
<proteinExistence type="inferred from homology"/>
<evidence type="ECO:0000259" key="13">
    <source>
        <dbReference type="Pfam" id="PF07715"/>
    </source>
</evidence>
<dbReference type="GO" id="GO:0044718">
    <property type="term" value="P:siderophore transmembrane transport"/>
    <property type="evidence" value="ECO:0007669"/>
    <property type="project" value="TreeGrafter"/>
</dbReference>
<dbReference type="PANTHER" id="PTHR30069:SF29">
    <property type="entry name" value="HEMOGLOBIN AND HEMOGLOBIN-HAPTOGLOBIN-BINDING PROTEIN 1-RELATED"/>
    <property type="match status" value="1"/>
</dbReference>
<accession>A0A937FZ97</accession>
<dbReference type="SUPFAM" id="SSF56935">
    <property type="entry name" value="Porins"/>
    <property type="match status" value="1"/>
</dbReference>
<dbReference type="InterPro" id="IPR037066">
    <property type="entry name" value="Plug_dom_sf"/>
</dbReference>
<protein>
    <submittedName>
        <fullName evidence="14">TonB-dependent receptor</fullName>
    </submittedName>
</protein>
<dbReference type="EMBL" id="JAEUGD010000053">
    <property type="protein sequence ID" value="MBL6447718.1"/>
    <property type="molecule type" value="Genomic_DNA"/>
</dbReference>
<dbReference type="Gene3D" id="2.40.170.20">
    <property type="entry name" value="TonB-dependent receptor, beta-barrel domain"/>
    <property type="match status" value="1"/>
</dbReference>
<comment type="caution">
    <text evidence="14">The sequence shown here is derived from an EMBL/GenBank/DDBJ whole genome shotgun (WGS) entry which is preliminary data.</text>
</comment>
<evidence type="ECO:0000256" key="9">
    <source>
        <dbReference type="ARBA" id="ARBA00023237"/>
    </source>
</evidence>
<dbReference type="Pfam" id="PF13715">
    <property type="entry name" value="CarbopepD_reg_2"/>
    <property type="match status" value="1"/>
</dbReference>
<dbReference type="AlphaFoldDB" id="A0A937FZ97"/>